<evidence type="ECO:0000313" key="24">
    <source>
        <dbReference type="Proteomes" id="UP000288216"/>
    </source>
</evidence>
<dbReference type="InterPro" id="IPR007110">
    <property type="entry name" value="Ig-like_dom"/>
</dbReference>
<dbReference type="PROSITE" id="PS50835">
    <property type="entry name" value="IG_LIKE"/>
    <property type="match status" value="4"/>
</dbReference>
<comment type="subcellular location">
    <subcellularLocation>
        <location evidence="3">Cytoplasm</location>
    </subcellularLocation>
    <subcellularLocation>
        <location evidence="2">Nucleus</location>
    </subcellularLocation>
</comment>
<gene>
    <name evidence="23" type="ORF">scyTo_0017511</name>
</gene>
<proteinExistence type="inferred from homology"/>
<keyword evidence="18" id="KW-0539">Nucleus</keyword>
<comment type="catalytic activity">
    <reaction evidence="20">
        <text>L-threonyl-[protein] + ATP = O-phospho-L-threonyl-[protein] + ADP + H(+)</text>
        <dbReference type="Rhea" id="RHEA:46608"/>
        <dbReference type="Rhea" id="RHEA-COMP:11060"/>
        <dbReference type="Rhea" id="RHEA-COMP:11605"/>
        <dbReference type="ChEBI" id="CHEBI:15378"/>
        <dbReference type="ChEBI" id="CHEBI:30013"/>
        <dbReference type="ChEBI" id="CHEBI:30616"/>
        <dbReference type="ChEBI" id="CHEBI:61977"/>
        <dbReference type="ChEBI" id="CHEBI:456216"/>
        <dbReference type="EC" id="2.7.11.1"/>
    </reaction>
</comment>
<keyword evidence="13" id="KW-0418">Kinase</keyword>
<dbReference type="PANTHER" id="PTHR35971">
    <property type="entry name" value="SI:DKEY-31G6.6"/>
    <property type="match status" value="1"/>
</dbReference>
<feature type="domain" description="Ig-like" evidence="22">
    <location>
        <begin position="92"/>
        <end position="267"/>
    </location>
</feature>
<dbReference type="InterPro" id="IPR036179">
    <property type="entry name" value="Ig-like_dom_sf"/>
</dbReference>
<dbReference type="GO" id="GO:0046872">
    <property type="term" value="F:metal ion binding"/>
    <property type="evidence" value="ECO:0007669"/>
    <property type="project" value="UniProtKB-KW"/>
</dbReference>
<keyword evidence="10" id="KW-0479">Metal-binding</keyword>
<dbReference type="GO" id="GO:0005524">
    <property type="term" value="F:ATP binding"/>
    <property type="evidence" value="ECO:0007669"/>
    <property type="project" value="UniProtKB-KW"/>
</dbReference>
<keyword evidence="12" id="KW-0547">Nucleotide-binding</keyword>
<evidence type="ECO:0000256" key="16">
    <source>
        <dbReference type="ARBA" id="ARBA00022860"/>
    </source>
</evidence>
<keyword evidence="19" id="KW-0393">Immunoglobulin domain</keyword>
<dbReference type="FunFam" id="2.60.40.10:FF:000214">
    <property type="entry name" value="titin isoform X1"/>
    <property type="match status" value="3"/>
</dbReference>
<dbReference type="AlphaFoldDB" id="A0A401PUM5"/>
<dbReference type="PANTHER" id="PTHR35971:SF5">
    <property type="entry name" value="OBSCURIN LIKE CYTOSKELETAL ADAPTOR 1"/>
    <property type="match status" value="1"/>
</dbReference>
<keyword evidence="7" id="KW-0723">Serine/threonine-protein kinase</keyword>
<evidence type="ECO:0000256" key="15">
    <source>
        <dbReference type="ARBA" id="ARBA00022842"/>
    </source>
</evidence>
<dbReference type="GO" id="GO:0005516">
    <property type="term" value="F:calmodulin binding"/>
    <property type="evidence" value="ECO:0007669"/>
    <property type="project" value="UniProtKB-KW"/>
</dbReference>
<keyword evidence="16" id="KW-0112">Calmodulin-binding</keyword>
<evidence type="ECO:0000256" key="19">
    <source>
        <dbReference type="ARBA" id="ARBA00023319"/>
    </source>
</evidence>
<keyword evidence="6" id="KW-0963">Cytoplasm</keyword>
<evidence type="ECO:0000256" key="3">
    <source>
        <dbReference type="ARBA" id="ARBA00004496"/>
    </source>
</evidence>
<evidence type="ECO:0000256" key="10">
    <source>
        <dbReference type="ARBA" id="ARBA00022723"/>
    </source>
</evidence>
<organism evidence="23 24">
    <name type="scientific">Scyliorhinus torazame</name>
    <name type="common">Cloudy catshark</name>
    <name type="synonym">Catulus torazame</name>
    <dbReference type="NCBI Taxonomy" id="75743"/>
    <lineage>
        <taxon>Eukaryota</taxon>
        <taxon>Metazoa</taxon>
        <taxon>Chordata</taxon>
        <taxon>Craniata</taxon>
        <taxon>Vertebrata</taxon>
        <taxon>Chondrichthyes</taxon>
        <taxon>Elasmobranchii</taxon>
        <taxon>Galeomorphii</taxon>
        <taxon>Galeoidea</taxon>
        <taxon>Carcharhiniformes</taxon>
        <taxon>Scyliorhinidae</taxon>
        <taxon>Scyliorhinus</taxon>
    </lineage>
</organism>
<feature type="domain" description="Ig-like" evidence="22">
    <location>
        <begin position="19"/>
        <end position="88"/>
    </location>
</feature>
<evidence type="ECO:0000256" key="6">
    <source>
        <dbReference type="ARBA" id="ARBA00022490"/>
    </source>
</evidence>
<evidence type="ECO:0000256" key="4">
    <source>
        <dbReference type="ARBA" id="ARBA00006692"/>
    </source>
</evidence>
<keyword evidence="14" id="KW-0067">ATP-binding</keyword>
<dbReference type="OMA" id="HEDAVIT"/>
<comment type="caution">
    <text evidence="23">The sequence shown here is derived from an EMBL/GenBank/DDBJ whole genome shotgun (WGS) entry which is preliminary data.</text>
</comment>
<evidence type="ECO:0000256" key="21">
    <source>
        <dbReference type="ARBA" id="ARBA00048679"/>
    </source>
</evidence>
<dbReference type="Gene3D" id="2.60.40.10">
    <property type="entry name" value="Immunoglobulins"/>
    <property type="match status" value="7"/>
</dbReference>
<dbReference type="SUPFAM" id="SSF48726">
    <property type="entry name" value="Immunoglobulin"/>
    <property type="match status" value="7"/>
</dbReference>
<dbReference type="FunFam" id="2.60.40.10:FF:000148">
    <property type="entry name" value="titin isoform X1"/>
    <property type="match status" value="1"/>
</dbReference>
<dbReference type="EMBL" id="BFAA01011453">
    <property type="protein sequence ID" value="GCB76839.1"/>
    <property type="molecule type" value="Genomic_DNA"/>
</dbReference>
<evidence type="ECO:0000256" key="2">
    <source>
        <dbReference type="ARBA" id="ARBA00004123"/>
    </source>
</evidence>
<dbReference type="InterPro" id="IPR013098">
    <property type="entry name" value="Ig_I-set"/>
</dbReference>
<dbReference type="Proteomes" id="UP000288216">
    <property type="component" value="Unassembled WGS sequence"/>
</dbReference>
<dbReference type="GO" id="GO:0005634">
    <property type="term" value="C:nucleus"/>
    <property type="evidence" value="ECO:0007669"/>
    <property type="project" value="UniProtKB-SubCell"/>
</dbReference>
<evidence type="ECO:0000259" key="22">
    <source>
        <dbReference type="PROSITE" id="PS50835"/>
    </source>
</evidence>
<evidence type="ECO:0000256" key="13">
    <source>
        <dbReference type="ARBA" id="ARBA00022777"/>
    </source>
</evidence>
<evidence type="ECO:0000256" key="20">
    <source>
        <dbReference type="ARBA" id="ARBA00047899"/>
    </source>
</evidence>
<dbReference type="InterPro" id="IPR003598">
    <property type="entry name" value="Ig_sub2"/>
</dbReference>
<keyword evidence="9" id="KW-0808">Transferase</keyword>
<evidence type="ECO:0000256" key="14">
    <source>
        <dbReference type="ARBA" id="ARBA00022840"/>
    </source>
</evidence>
<dbReference type="Pfam" id="PF07679">
    <property type="entry name" value="I-set"/>
    <property type="match status" value="7"/>
</dbReference>
<dbReference type="InterPro" id="IPR003599">
    <property type="entry name" value="Ig_sub"/>
</dbReference>
<keyword evidence="8" id="KW-0597">Phosphoprotein</keyword>
<keyword evidence="15" id="KW-0460">Magnesium</keyword>
<dbReference type="OrthoDB" id="9355041at2759"/>
<accession>A0A401PUM5</accession>
<protein>
    <recommendedName>
        <fullName evidence="5">non-specific serine/threonine protein kinase</fullName>
        <ecNumber evidence="5">2.7.11.1</ecNumber>
    </recommendedName>
</protein>
<reference evidence="23 24" key="1">
    <citation type="journal article" date="2018" name="Nat. Ecol. Evol.">
        <title>Shark genomes provide insights into elasmobranch evolution and the origin of vertebrates.</title>
        <authorList>
            <person name="Hara Y"/>
            <person name="Yamaguchi K"/>
            <person name="Onimaru K"/>
            <person name="Kadota M"/>
            <person name="Koyanagi M"/>
            <person name="Keeley SD"/>
            <person name="Tatsumi K"/>
            <person name="Tanaka K"/>
            <person name="Motone F"/>
            <person name="Kageyama Y"/>
            <person name="Nozu R"/>
            <person name="Adachi N"/>
            <person name="Nishimura O"/>
            <person name="Nakagawa R"/>
            <person name="Tanegashima C"/>
            <person name="Kiyatake I"/>
            <person name="Matsumoto R"/>
            <person name="Murakumo K"/>
            <person name="Nishida K"/>
            <person name="Terakita A"/>
            <person name="Kuratani S"/>
            <person name="Sato K"/>
            <person name="Hyodo S Kuraku.S."/>
        </authorList>
    </citation>
    <scope>NUCLEOTIDE SEQUENCE [LARGE SCALE GENOMIC DNA]</scope>
</reference>
<dbReference type="SMART" id="SM00408">
    <property type="entry name" value="IGc2"/>
    <property type="match status" value="6"/>
</dbReference>
<evidence type="ECO:0000256" key="11">
    <source>
        <dbReference type="ARBA" id="ARBA00022737"/>
    </source>
</evidence>
<dbReference type="FunFam" id="2.60.40.10:FF:000050">
    <property type="entry name" value="Titin isoform B"/>
    <property type="match status" value="2"/>
</dbReference>
<dbReference type="GO" id="GO:0004674">
    <property type="term" value="F:protein serine/threonine kinase activity"/>
    <property type="evidence" value="ECO:0007669"/>
    <property type="project" value="UniProtKB-KW"/>
</dbReference>
<dbReference type="InterPro" id="IPR013783">
    <property type="entry name" value="Ig-like_fold"/>
</dbReference>
<keyword evidence="24" id="KW-1185">Reference proteome</keyword>
<dbReference type="EC" id="2.7.11.1" evidence="5"/>
<evidence type="ECO:0000256" key="9">
    <source>
        <dbReference type="ARBA" id="ARBA00022679"/>
    </source>
</evidence>
<feature type="domain" description="Ig-like" evidence="22">
    <location>
        <begin position="539"/>
        <end position="625"/>
    </location>
</feature>
<name>A0A401PUM5_SCYTO</name>
<dbReference type="SMART" id="SM00409">
    <property type="entry name" value="IG"/>
    <property type="match status" value="7"/>
</dbReference>
<dbReference type="InterPro" id="IPR052385">
    <property type="entry name" value="Obscurin/Obscurin-like_Reg"/>
</dbReference>
<evidence type="ECO:0000256" key="8">
    <source>
        <dbReference type="ARBA" id="ARBA00022553"/>
    </source>
</evidence>
<evidence type="ECO:0000256" key="18">
    <source>
        <dbReference type="ARBA" id="ARBA00023242"/>
    </source>
</evidence>
<evidence type="ECO:0000256" key="12">
    <source>
        <dbReference type="ARBA" id="ARBA00022741"/>
    </source>
</evidence>
<keyword evidence="17" id="KW-1015">Disulfide bond</keyword>
<dbReference type="STRING" id="75743.A0A401PUM5"/>
<evidence type="ECO:0000313" key="23">
    <source>
        <dbReference type="EMBL" id="GCB76839.1"/>
    </source>
</evidence>
<comment type="catalytic activity">
    <reaction evidence="21">
        <text>L-seryl-[protein] + ATP = O-phospho-L-seryl-[protein] + ADP + H(+)</text>
        <dbReference type="Rhea" id="RHEA:17989"/>
        <dbReference type="Rhea" id="RHEA-COMP:9863"/>
        <dbReference type="Rhea" id="RHEA-COMP:11604"/>
        <dbReference type="ChEBI" id="CHEBI:15378"/>
        <dbReference type="ChEBI" id="CHEBI:29999"/>
        <dbReference type="ChEBI" id="CHEBI:30616"/>
        <dbReference type="ChEBI" id="CHEBI:83421"/>
        <dbReference type="ChEBI" id="CHEBI:456216"/>
        <dbReference type="EC" id="2.7.11.1"/>
    </reaction>
</comment>
<evidence type="ECO:0000256" key="5">
    <source>
        <dbReference type="ARBA" id="ARBA00012513"/>
    </source>
</evidence>
<feature type="domain" description="Ig-like" evidence="22">
    <location>
        <begin position="360"/>
        <end position="445"/>
    </location>
</feature>
<feature type="non-terminal residue" evidence="23">
    <location>
        <position position="625"/>
    </location>
</feature>
<evidence type="ECO:0000256" key="17">
    <source>
        <dbReference type="ARBA" id="ARBA00023157"/>
    </source>
</evidence>
<comment type="similarity">
    <text evidence="4">Belongs to the protein kinase superfamily. CAMK Ser/Thr protein kinase family.</text>
</comment>
<evidence type="ECO:0000256" key="7">
    <source>
        <dbReference type="ARBA" id="ARBA00022527"/>
    </source>
</evidence>
<comment type="cofactor">
    <cofactor evidence="1">
        <name>Mg(2+)</name>
        <dbReference type="ChEBI" id="CHEBI:18420"/>
    </cofactor>
</comment>
<evidence type="ECO:0000256" key="1">
    <source>
        <dbReference type="ARBA" id="ARBA00001946"/>
    </source>
</evidence>
<dbReference type="GO" id="GO:0005737">
    <property type="term" value="C:cytoplasm"/>
    <property type="evidence" value="ECO:0007669"/>
    <property type="project" value="UniProtKB-SubCell"/>
</dbReference>
<sequence>MNLAILFTKKLENVNALCSDTVVFTCELNQAKGDVLWRRNGTEIKPSSRLKIRADGQKRSLTICEVTAEDEGEYLCESKDDVTTAKLTTEVPKIIKFESELHGVVAVEGENATFKCSVSHEDAVITWYKNGVKIEPSEKYVISCARTNHGLTITNLILKDACEISAQVGNLKTSAKLQVQEAPALFKKKLENMTVEEKERAVLEVEFSKPCGEVKWMKNNIIIQPDEKIDIKVDGNKQILTIKNVSFADRGNYSCETLHEKTKAKLNVEMRKIKLMKGLEEVKVHEKETCTFEVELSHEDVETTWLKDSIRMKSGGNCRITTLGKKHALTLSNLKVEDSGLISFKAEDIRTSGRLIVTEPPVTFSKALEDIKVPEKDKTIFECELSRANAEVKWFKDNVEIKPGKGYSIISKGRQRSLIIHHCGNEHQAQYTCDAVDCKSTAMLTVHARDIKVIRPLEDLEVIEQESAAFLCEISHDEVDFQWFKNGVKIKAGENMKIRQEGRTHILLFKSVKTEDAAEIKFVAESANSKALLRVKELPVKIVKPLKEKIGIEKHRVIFECRVSRPNAAVKWCYKDKEIHPSKKYEIVSDDVYRKLIINTVAFEDEGSYTCDAIDDKTTAMLYVE</sequence>
<keyword evidence="11" id="KW-0677">Repeat</keyword>